<dbReference type="RefSeq" id="WP_201947825.1">
    <property type="nucleotide sequence ID" value="NZ_JAERRJ010000005.1"/>
</dbReference>
<evidence type="ECO:0000256" key="3">
    <source>
        <dbReference type="SAM" id="MobiDB-lite"/>
    </source>
</evidence>
<dbReference type="PANTHER" id="PTHR37042">
    <property type="entry name" value="OUTER MEMBRANE PROTEIN RV1973"/>
    <property type="match status" value="1"/>
</dbReference>
<feature type="transmembrane region" description="Helical" evidence="4">
    <location>
        <begin position="73"/>
        <end position="96"/>
    </location>
</feature>
<dbReference type="PANTHER" id="PTHR37042:SF4">
    <property type="entry name" value="OUTER MEMBRANE PROTEIN RV1973"/>
    <property type="match status" value="1"/>
</dbReference>
<reference evidence="5 6" key="1">
    <citation type="submission" date="2021-01" db="EMBL/GenBank/DDBJ databases">
        <title>WGS of actinomycetes isolated from Thailand.</title>
        <authorList>
            <person name="Thawai C."/>
        </authorList>
    </citation>
    <scope>NUCLEOTIDE SEQUENCE [LARGE SCALE GENOMIC DNA]</scope>
    <source>
        <strain evidence="5 6">LPG 2</strain>
    </source>
</reference>
<dbReference type="EMBL" id="JAERRJ010000005">
    <property type="protein sequence ID" value="MBL1075607.1"/>
    <property type="molecule type" value="Genomic_DNA"/>
</dbReference>
<comment type="subcellular location">
    <subcellularLocation>
        <location evidence="1">Membrane</location>
    </subcellularLocation>
</comment>
<proteinExistence type="predicted"/>
<organism evidence="5 6">
    <name type="scientific">Nocardia acididurans</name>
    <dbReference type="NCBI Taxonomy" id="2802282"/>
    <lineage>
        <taxon>Bacteria</taxon>
        <taxon>Bacillati</taxon>
        <taxon>Actinomycetota</taxon>
        <taxon>Actinomycetes</taxon>
        <taxon>Mycobacteriales</taxon>
        <taxon>Nocardiaceae</taxon>
        <taxon>Nocardia</taxon>
    </lineage>
</organism>
<name>A0ABS1M4N1_9NOCA</name>
<feature type="compositionally biased region" description="Basic and acidic residues" evidence="3">
    <location>
        <begin position="1"/>
        <end position="26"/>
    </location>
</feature>
<protein>
    <recommendedName>
        <fullName evidence="7">Mce-associated membrane protein</fullName>
    </recommendedName>
</protein>
<evidence type="ECO:0000256" key="4">
    <source>
        <dbReference type="SAM" id="Phobius"/>
    </source>
</evidence>
<evidence type="ECO:0000313" key="5">
    <source>
        <dbReference type="EMBL" id="MBL1075607.1"/>
    </source>
</evidence>
<keyword evidence="4" id="KW-1133">Transmembrane helix</keyword>
<dbReference type="Proteomes" id="UP000602198">
    <property type="component" value="Unassembled WGS sequence"/>
</dbReference>
<feature type="compositionally biased region" description="Basic and acidic residues" evidence="3">
    <location>
        <begin position="44"/>
        <end position="55"/>
    </location>
</feature>
<feature type="region of interest" description="Disordered" evidence="3">
    <location>
        <begin position="230"/>
        <end position="252"/>
    </location>
</feature>
<sequence>MSQQKDSEQKVGLEKPAAEPTPETHTDASAPAGEATAKPASEVKPADPAEEHSGPAERSAGLDTRKAVTLGSIALLVVAAVAAAWFGGTWIVGGLLQDRPRAEARDEALAAAQQAAINITSMNLSDVDGSLSLARSSMTGDLLDSSTKNEAQLKQKVVDANVNVASKIIGGALTTLNSEKDQASTLIVFQVTESAPDKSSTTDFRYTWAVDVVKSDGVWKADQVQQVANPVVLSSTAPQQPNGQPATEQPGN</sequence>
<evidence type="ECO:0008006" key="7">
    <source>
        <dbReference type="Google" id="ProtNLM"/>
    </source>
</evidence>
<evidence type="ECO:0000256" key="1">
    <source>
        <dbReference type="ARBA" id="ARBA00004370"/>
    </source>
</evidence>
<comment type="caution">
    <text evidence="5">The sequence shown here is derived from an EMBL/GenBank/DDBJ whole genome shotgun (WGS) entry which is preliminary data.</text>
</comment>
<keyword evidence="4" id="KW-0812">Transmembrane</keyword>
<keyword evidence="2 4" id="KW-0472">Membrane</keyword>
<gene>
    <name evidence="5" type="ORF">JK358_14500</name>
</gene>
<evidence type="ECO:0000256" key="2">
    <source>
        <dbReference type="ARBA" id="ARBA00023136"/>
    </source>
</evidence>
<feature type="region of interest" description="Disordered" evidence="3">
    <location>
        <begin position="1"/>
        <end position="61"/>
    </location>
</feature>
<evidence type="ECO:0000313" key="6">
    <source>
        <dbReference type="Proteomes" id="UP000602198"/>
    </source>
</evidence>
<keyword evidence="6" id="KW-1185">Reference proteome</keyword>
<accession>A0ABS1M4N1</accession>